<comment type="caution">
    <text evidence="1">The sequence shown here is derived from an EMBL/GenBank/DDBJ whole genome shotgun (WGS) entry which is preliminary data.</text>
</comment>
<organism evidence="1 2">
    <name type="scientific">Streptomyces toyocaensis</name>
    <dbReference type="NCBI Taxonomy" id="55952"/>
    <lineage>
        <taxon>Bacteria</taxon>
        <taxon>Bacillati</taxon>
        <taxon>Actinomycetota</taxon>
        <taxon>Actinomycetes</taxon>
        <taxon>Kitasatosporales</taxon>
        <taxon>Streptomycetaceae</taxon>
        <taxon>Streptomyces</taxon>
    </lineage>
</organism>
<gene>
    <name evidence="1" type="ORF">BU52_15750</name>
</gene>
<dbReference type="EMBL" id="JFCB01000012">
    <property type="protein sequence ID" value="KES06188.1"/>
    <property type="molecule type" value="Genomic_DNA"/>
</dbReference>
<evidence type="ECO:0000313" key="1">
    <source>
        <dbReference type="EMBL" id="KES06188.1"/>
    </source>
</evidence>
<name>A0A081XRL5_STRTO</name>
<proteinExistence type="predicted"/>
<accession>A0A081XRL5</accession>
<dbReference type="Proteomes" id="UP000028341">
    <property type="component" value="Unassembled WGS sequence"/>
</dbReference>
<dbReference type="RefSeq" id="WP_037934063.1">
    <property type="nucleotide sequence ID" value="NZ_JBFADL010000019.1"/>
</dbReference>
<sequence length="135" mass="14432">MIALLRSFLGRFAVLGAAVITVLGVGMVPQAAAVETCVSVTGARVCFESYGDHFYVKDTAQDGYRPGVTFYYGFSNHYVCDNPDGYNDTKDCNYDLPENTTVNFKALVCDGPCLTAMGEADLVIRSSGWASASTG</sequence>
<evidence type="ECO:0000313" key="2">
    <source>
        <dbReference type="Proteomes" id="UP000028341"/>
    </source>
</evidence>
<dbReference type="AlphaFoldDB" id="A0A081XRL5"/>
<dbReference type="OrthoDB" id="4247493at2"/>
<keyword evidence="2" id="KW-1185">Reference proteome</keyword>
<protein>
    <submittedName>
        <fullName evidence="1">Uncharacterized protein</fullName>
    </submittedName>
</protein>
<reference evidence="1 2" key="1">
    <citation type="submission" date="2014-02" db="EMBL/GenBank/DDBJ databases">
        <title>The genome announcement of Streptomyces toyocaensis NRRL15009.</title>
        <authorList>
            <person name="Hong H.-J."/>
            <person name="Kwun M.J."/>
        </authorList>
    </citation>
    <scope>NUCLEOTIDE SEQUENCE [LARGE SCALE GENOMIC DNA]</scope>
    <source>
        <strain evidence="1 2">NRRL 15009</strain>
    </source>
</reference>